<dbReference type="Proteomes" id="UP000253744">
    <property type="component" value="Plasmid pDrdI"/>
</dbReference>
<keyword evidence="4" id="KW-0238">DNA-binding</keyword>
<reference evidence="8 9" key="1">
    <citation type="submission" date="2018-07" db="EMBL/GenBank/DDBJ databases">
        <title>Complete Genome and Methylome Analysis of Deinococcus wulumuqiensis NEB 479.</title>
        <authorList>
            <person name="Fomenkov A."/>
            <person name="Luyten Y."/>
            <person name="Vincze T."/>
            <person name="Anton B.P."/>
            <person name="Clark T."/>
            <person name="Roberts R.J."/>
            <person name="Morgan R.D."/>
        </authorList>
    </citation>
    <scope>NUCLEOTIDE SEQUENCE [LARGE SCALE GENOMIC DNA]</scope>
    <source>
        <strain evidence="8 9">NEB 479</strain>
        <plasmid evidence="9">Plasmid pdrdi</plasmid>
    </source>
</reference>
<dbReference type="PANTHER" id="PTHR30405">
    <property type="entry name" value="TRANSPOSASE"/>
    <property type="match status" value="1"/>
</dbReference>
<comment type="similarity">
    <text evidence="1">In the C-terminal section; belongs to the transposase 35 family.</text>
</comment>
<accession>A0A345ILK9</accession>
<protein>
    <submittedName>
        <fullName evidence="8">Transposase</fullName>
    </submittedName>
</protein>
<evidence type="ECO:0000313" key="8">
    <source>
        <dbReference type="EMBL" id="AXH00582.1"/>
    </source>
</evidence>
<organism evidence="8 9">
    <name type="scientific">Deinococcus wulumuqiensis</name>
    <dbReference type="NCBI Taxonomy" id="980427"/>
    <lineage>
        <taxon>Bacteria</taxon>
        <taxon>Thermotogati</taxon>
        <taxon>Deinococcota</taxon>
        <taxon>Deinococci</taxon>
        <taxon>Deinococcales</taxon>
        <taxon>Deinococcaceae</taxon>
        <taxon>Deinococcus</taxon>
    </lineage>
</organism>
<feature type="domain" description="Cas12f1-like TNB" evidence="7">
    <location>
        <begin position="283"/>
        <end position="346"/>
    </location>
</feature>
<evidence type="ECO:0000256" key="4">
    <source>
        <dbReference type="ARBA" id="ARBA00023125"/>
    </source>
</evidence>
<proteinExistence type="inferred from homology"/>
<geneLocation type="plasmid" evidence="9">
    <name>pdrdi</name>
</geneLocation>
<dbReference type="KEGG" id="dwu:DVJ83_15545"/>
<dbReference type="GO" id="GO:0032196">
    <property type="term" value="P:transposition"/>
    <property type="evidence" value="ECO:0007669"/>
    <property type="project" value="UniProtKB-KW"/>
</dbReference>
<name>A0A345ILK9_9DEIO</name>
<dbReference type="InterPro" id="IPR051399">
    <property type="entry name" value="RNA-guided_DNA_endo/Transpos"/>
</dbReference>
<dbReference type="InterPro" id="IPR001959">
    <property type="entry name" value="Transposase"/>
</dbReference>
<dbReference type="NCBIfam" id="TIGR01766">
    <property type="entry name" value="IS200/IS605 family accessory protein TnpB-like domain"/>
    <property type="match status" value="1"/>
</dbReference>
<feature type="domain" description="Probable transposase IS891/IS1136/IS1341" evidence="6">
    <location>
        <begin position="161"/>
        <end position="249"/>
    </location>
</feature>
<evidence type="ECO:0000313" key="9">
    <source>
        <dbReference type="Proteomes" id="UP000253744"/>
    </source>
</evidence>
<gene>
    <name evidence="8" type="ORF">DVJ83_15545</name>
</gene>
<dbReference type="PANTHER" id="PTHR30405:SF11">
    <property type="entry name" value="RNA-GUIDED DNA ENDONUCLEASE RV2885C-RELATED"/>
    <property type="match status" value="1"/>
</dbReference>
<keyword evidence="5" id="KW-0233">DNA recombination</keyword>
<evidence type="ECO:0000259" key="6">
    <source>
        <dbReference type="Pfam" id="PF01385"/>
    </source>
</evidence>
<evidence type="ECO:0000256" key="1">
    <source>
        <dbReference type="ARBA" id="ARBA00008761"/>
    </source>
</evidence>
<evidence type="ECO:0000256" key="3">
    <source>
        <dbReference type="ARBA" id="ARBA00022578"/>
    </source>
</evidence>
<evidence type="ECO:0000256" key="5">
    <source>
        <dbReference type="ARBA" id="ARBA00023172"/>
    </source>
</evidence>
<dbReference type="InterPro" id="IPR010095">
    <property type="entry name" value="Cas12f1-like_TNB"/>
</dbReference>
<evidence type="ECO:0000256" key="2">
    <source>
        <dbReference type="ARBA" id="ARBA00011044"/>
    </source>
</evidence>
<dbReference type="EMBL" id="CP031163">
    <property type="protein sequence ID" value="AXH00582.1"/>
    <property type="molecule type" value="Genomic_DNA"/>
</dbReference>
<dbReference type="NCBIfam" id="NF040570">
    <property type="entry name" value="guided_TnpB"/>
    <property type="match status" value="1"/>
</dbReference>
<dbReference type="Pfam" id="PF01385">
    <property type="entry name" value="OrfB_IS605"/>
    <property type="match status" value="1"/>
</dbReference>
<sequence length="382" mass="43029">MATVTLTLKLPFLDLNAVKAGEFERLQALNTEVSNGILGLPYEVRRKLTTKDFGHVEIGSAWMNQTIRNVNAKKKAKHFRLMPLETNNQNWTLHKVGDTYSVGFGLLRGVKKRVPLQVHQSKHGEVLERILSGEAKQGTLRLTRSKCGIWYACISVSWDVPDPPTTTRFVGVDRGQNHLAVAATPEGKPKFWTFARIRQIRKHYAAKRRRLQKAGKLKTVKRLEHKEARTVRHINHIISKEVVAYARQHGCGIRLEDLSGIRTSKQPRGVKRNAAHNRDYWPYYDLEQKILYKAGLAGVAVEKVPPQYTSKTCCKCGAIGERQRHDFRCERCGYRGHSDHNAARNIGAWLGMACPLELHVVAGGVHGTPQSWVSETVPKGTA</sequence>
<dbReference type="GO" id="GO:0003677">
    <property type="term" value="F:DNA binding"/>
    <property type="evidence" value="ECO:0007669"/>
    <property type="project" value="UniProtKB-KW"/>
</dbReference>
<keyword evidence="8" id="KW-0614">Plasmid</keyword>
<dbReference type="RefSeq" id="WP_114673240.1">
    <property type="nucleotide sequence ID" value="NZ_CP031163.1"/>
</dbReference>
<evidence type="ECO:0000259" key="7">
    <source>
        <dbReference type="Pfam" id="PF07282"/>
    </source>
</evidence>
<dbReference type="AlphaFoldDB" id="A0A345ILK9"/>
<dbReference type="GO" id="GO:0006310">
    <property type="term" value="P:DNA recombination"/>
    <property type="evidence" value="ECO:0007669"/>
    <property type="project" value="UniProtKB-KW"/>
</dbReference>
<keyword evidence="3" id="KW-0815">Transposition</keyword>
<dbReference type="Pfam" id="PF07282">
    <property type="entry name" value="Cas12f1-like_TNB"/>
    <property type="match status" value="1"/>
</dbReference>
<comment type="similarity">
    <text evidence="2">In the N-terminal section; belongs to the transposase 2 family.</text>
</comment>